<evidence type="ECO:0000313" key="2">
    <source>
        <dbReference type="EMBL" id="AGO83790.2"/>
    </source>
</evidence>
<keyword evidence="3" id="KW-1185">Reference proteome</keyword>
<accession>S4W0Y8</accession>
<dbReference type="GeneID" id="16605577"/>
<dbReference type="RefSeq" id="YP_008436853.2">
    <property type="nucleotide sequence ID" value="NC_022098.1"/>
</dbReference>
<dbReference type="KEGG" id="vg:16605577"/>
<evidence type="ECO:0000256" key="1">
    <source>
        <dbReference type="SAM" id="MobiDB-lite"/>
    </source>
</evidence>
<gene>
    <name evidence="2" type="ORF">psal_cds_242</name>
</gene>
<evidence type="ECO:0000313" key="3">
    <source>
        <dbReference type="Proteomes" id="UP000204584"/>
    </source>
</evidence>
<proteinExistence type="predicted"/>
<dbReference type="EMBL" id="KC977571">
    <property type="protein sequence ID" value="AGO83790.2"/>
    <property type="molecule type" value="Genomic_DNA"/>
</dbReference>
<sequence>MTSTRVGERCAEAALLSPARVCTRLPTATAAPPSPPRTYFWPPLPVQHPTLVFAPRDEGAKCHRRCRDTLLPPCKASRLRVRPKRASTRPPSTPRGSSARPSFGSFCWSASLCLRAPWAWRSGRSPTPLFTSARQRARLWHDLGIQSTFRSGLCQQCRAPSRCGAHRASGSPEPTRRARPSWLPANGLCVCVSWPGGGGAPRKSTRETSVFFYYYSFYSKKS</sequence>
<feature type="compositionally biased region" description="Low complexity" evidence="1">
    <location>
        <begin position="88"/>
        <end position="101"/>
    </location>
</feature>
<feature type="region of interest" description="Disordered" evidence="1">
    <location>
        <begin position="79"/>
        <end position="101"/>
    </location>
</feature>
<dbReference type="Proteomes" id="UP000204584">
    <property type="component" value="Segment"/>
</dbReference>
<organism evidence="2 3">
    <name type="scientific">Pandoravirus salinus</name>
    <dbReference type="NCBI Taxonomy" id="1349410"/>
    <lineage>
        <taxon>Viruses</taxon>
        <taxon>Pandoravirus</taxon>
    </lineage>
</organism>
<protein>
    <submittedName>
        <fullName evidence="2">Uncharacterized protein</fullName>
    </submittedName>
</protein>
<reference evidence="2 3" key="1">
    <citation type="journal article" date="2013" name="Science">
        <title>Pandoraviruses: amoeba viruses with genomes up to 2.5 Mb reaching that of parasitic eukaryotes.</title>
        <authorList>
            <person name="Philippe N."/>
            <person name="Legendre M."/>
            <person name="Doutre G."/>
            <person name="Coute Y."/>
            <person name="Poirot O."/>
            <person name="Lescot M."/>
            <person name="Arslan D."/>
            <person name="Seltzer V."/>
            <person name="Bertaux L."/>
            <person name="Bruley C."/>
            <person name="Garin J."/>
            <person name="Claverie J.M."/>
            <person name="Abergel C."/>
        </authorList>
    </citation>
    <scope>NUCLEOTIDE SEQUENCE [LARGE SCALE GENOMIC DNA]</scope>
</reference>
<name>S4W0Y8_9VIRU</name>